<dbReference type="PANTHER" id="PTHR10057:SF0">
    <property type="entry name" value="TRANSLOCATOR PROTEIN"/>
    <property type="match status" value="1"/>
</dbReference>
<feature type="transmembrane region" description="Helical" evidence="6">
    <location>
        <begin position="128"/>
        <end position="152"/>
    </location>
</feature>
<feature type="transmembrane region" description="Helical" evidence="6">
    <location>
        <begin position="101"/>
        <end position="121"/>
    </location>
</feature>
<dbReference type="PANTHER" id="PTHR10057">
    <property type="entry name" value="PERIPHERAL-TYPE BENZODIAZEPINE RECEPTOR"/>
    <property type="match status" value="1"/>
</dbReference>
<keyword evidence="5 6" id="KW-0472">Membrane</keyword>
<protein>
    <submittedName>
        <fullName evidence="7">TspO/MBR family protein</fullName>
    </submittedName>
</protein>
<evidence type="ECO:0000256" key="3">
    <source>
        <dbReference type="ARBA" id="ARBA00022692"/>
    </source>
</evidence>
<feature type="transmembrane region" description="Helical" evidence="6">
    <location>
        <begin position="76"/>
        <end position="95"/>
    </location>
</feature>
<evidence type="ECO:0000256" key="2">
    <source>
        <dbReference type="ARBA" id="ARBA00007524"/>
    </source>
</evidence>
<comment type="caution">
    <text evidence="7">The sequence shown here is derived from an EMBL/GenBank/DDBJ whole genome shotgun (WGS) entry which is preliminary data.</text>
</comment>
<proteinExistence type="inferred from homology"/>
<evidence type="ECO:0000256" key="4">
    <source>
        <dbReference type="ARBA" id="ARBA00022989"/>
    </source>
</evidence>
<comment type="subcellular location">
    <subcellularLocation>
        <location evidence="1">Membrane</location>
        <topology evidence="1">Multi-pass membrane protein</topology>
    </subcellularLocation>
</comment>
<dbReference type="FunFam" id="1.20.1260.100:FF:000001">
    <property type="entry name" value="translocator protein 2"/>
    <property type="match status" value="1"/>
</dbReference>
<keyword evidence="4 6" id="KW-1133">Transmembrane helix</keyword>
<dbReference type="InterPro" id="IPR004307">
    <property type="entry name" value="TspO_MBR"/>
</dbReference>
<dbReference type="GO" id="GO:0016020">
    <property type="term" value="C:membrane"/>
    <property type="evidence" value="ECO:0007669"/>
    <property type="project" value="UniProtKB-SubCell"/>
</dbReference>
<gene>
    <name evidence="7" type="ORF">SIL87_11440</name>
</gene>
<evidence type="ECO:0000256" key="1">
    <source>
        <dbReference type="ARBA" id="ARBA00004141"/>
    </source>
</evidence>
<reference evidence="7 8" key="1">
    <citation type="submission" date="2023-11" db="EMBL/GenBank/DDBJ databases">
        <title>MicrobeMod: A computational toolkit for identifying prokaryotic methylation and restriction-modification with nanopore sequencing.</title>
        <authorList>
            <person name="Crits-Christoph A."/>
            <person name="Kang S.C."/>
            <person name="Lee H."/>
            <person name="Ostrov N."/>
        </authorList>
    </citation>
    <scope>NUCLEOTIDE SEQUENCE [LARGE SCALE GENOMIC DNA]</scope>
    <source>
        <strain evidence="7 8">DSMZ 700</strain>
    </source>
</reference>
<dbReference type="RefSeq" id="WP_319615964.1">
    <property type="nucleotide sequence ID" value="NZ_JAWXYB010000018.1"/>
</dbReference>
<keyword evidence="8" id="KW-1185">Reference proteome</keyword>
<name>A0AAW9DRX3_ACIAO</name>
<evidence type="ECO:0000256" key="6">
    <source>
        <dbReference type="SAM" id="Phobius"/>
    </source>
</evidence>
<dbReference type="EMBL" id="JAWXYB010000018">
    <property type="protein sequence ID" value="MDX5931381.1"/>
    <property type="molecule type" value="Genomic_DNA"/>
</dbReference>
<sequence length="154" mass="17161">MWALAGFLGLTLLVGTVEGIATIPNIKSWYDLLPHPPLTPPNGVFGPVWTILYIGMAVAAWRIWRCGDVLGDHRRALTLWGWQLAVNALWAPLFFGLHRPAIAIGVILVLDGLVAATILAFRRIDRIAGLLLMPYLAWSLFASYLTVGFWWLNR</sequence>
<evidence type="ECO:0000313" key="8">
    <source>
        <dbReference type="Proteomes" id="UP001279553"/>
    </source>
</evidence>
<dbReference type="GO" id="GO:0033013">
    <property type="term" value="P:tetrapyrrole metabolic process"/>
    <property type="evidence" value="ECO:0007669"/>
    <property type="project" value="UniProtKB-ARBA"/>
</dbReference>
<dbReference type="Proteomes" id="UP001279553">
    <property type="component" value="Unassembled WGS sequence"/>
</dbReference>
<feature type="transmembrane region" description="Helical" evidence="6">
    <location>
        <begin position="43"/>
        <end position="64"/>
    </location>
</feature>
<dbReference type="Gene3D" id="1.20.1260.100">
    <property type="entry name" value="TspO/MBR protein"/>
    <property type="match status" value="1"/>
</dbReference>
<evidence type="ECO:0000256" key="5">
    <source>
        <dbReference type="ARBA" id="ARBA00023136"/>
    </source>
</evidence>
<dbReference type="InterPro" id="IPR038330">
    <property type="entry name" value="TspO/MBR-related_sf"/>
</dbReference>
<evidence type="ECO:0000313" key="7">
    <source>
        <dbReference type="EMBL" id="MDX5931381.1"/>
    </source>
</evidence>
<dbReference type="Pfam" id="PF03073">
    <property type="entry name" value="TspO_MBR"/>
    <property type="match status" value="1"/>
</dbReference>
<organism evidence="7 8">
    <name type="scientific">Acidiphilium acidophilum</name>
    <name type="common">Thiobacillus acidophilus</name>
    <dbReference type="NCBI Taxonomy" id="76588"/>
    <lineage>
        <taxon>Bacteria</taxon>
        <taxon>Pseudomonadati</taxon>
        <taxon>Pseudomonadota</taxon>
        <taxon>Alphaproteobacteria</taxon>
        <taxon>Acetobacterales</taxon>
        <taxon>Acidocellaceae</taxon>
        <taxon>Acidiphilium</taxon>
    </lineage>
</organism>
<accession>A0AAW9DRX3</accession>
<keyword evidence="3 6" id="KW-0812">Transmembrane</keyword>
<dbReference type="PIRSF" id="PIRSF005859">
    <property type="entry name" value="PBR"/>
    <property type="match status" value="1"/>
</dbReference>
<comment type="similarity">
    <text evidence="2">Belongs to the TspO/BZRP family.</text>
</comment>
<dbReference type="AlphaFoldDB" id="A0AAW9DRX3"/>
<dbReference type="CDD" id="cd15904">
    <property type="entry name" value="TSPO_MBR"/>
    <property type="match status" value="1"/>
</dbReference>